<sequence>MNFNWDVLSISGCTGGCECAYSLKKNLGLFSGFIWAENEHNAALYSKVGVPFAMGTTGGDRELQYKTVADSKVYAVISPQMGKQVVAFLAAIEIMSEQFPGAFSGYDMQVMESHQAEKLDISGTAKAVISCFEKLGASFDLEQVNFVAALVCGMHFEDALLQLQVRVKRAAKTVYQVIHSARANATHNYGVCVVGGGRFISVLGCFVAPCIFLALLLLVIRAPKKRGFT</sequence>
<dbReference type="AlphaFoldDB" id="A0ABD3BMJ4"/>
<dbReference type="InterPro" id="IPR023940">
    <property type="entry name" value="DHDPR_bac"/>
</dbReference>
<feature type="transmembrane region" description="Helical" evidence="5">
    <location>
        <begin position="199"/>
        <end position="220"/>
    </location>
</feature>
<proteinExistence type="inferred from homology"/>
<reference evidence="7" key="1">
    <citation type="journal article" date="2024" name="IScience">
        <title>Strigolactones Initiate the Formation of Haustorium-like Structures in Castilleja.</title>
        <authorList>
            <person name="Buerger M."/>
            <person name="Peterson D."/>
            <person name="Chory J."/>
        </authorList>
    </citation>
    <scope>NUCLEOTIDE SEQUENCE [LARGE SCALE GENOMIC DNA]</scope>
</reference>
<dbReference type="InterPro" id="IPR036394">
    <property type="entry name" value="Ribosomal_uL22_sf"/>
</dbReference>
<dbReference type="Proteomes" id="UP001632038">
    <property type="component" value="Unassembled WGS sequence"/>
</dbReference>
<dbReference type="Gene3D" id="3.90.470.10">
    <property type="entry name" value="Ribosomal protein L22/L17"/>
    <property type="match status" value="1"/>
</dbReference>
<dbReference type="InterPro" id="IPR001063">
    <property type="entry name" value="Ribosomal_uL22"/>
</dbReference>
<dbReference type="EMBL" id="JAVIJP010000078">
    <property type="protein sequence ID" value="KAL3618711.1"/>
    <property type="molecule type" value="Genomic_DNA"/>
</dbReference>
<gene>
    <name evidence="6" type="ORF">CASFOL_037373</name>
</gene>
<dbReference type="Pfam" id="PF00237">
    <property type="entry name" value="Ribosomal_L22"/>
    <property type="match status" value="1"/>
</dbReference>
<keyword evidence="2 4" id="KW-0689">Ribosomal protein</keyword>
<comment type="similarity">
    <text evidence="1 4">Belongs to the universal ribosomal protein uL22 family.</text>
</comment>
<organism evidence="6 7">
    <name type="scientific">Castilleja foliolosa</name>
    <dbReference type="NCBI Taxonomy" id="1961234"/>
    <lineage>
        <taxon>Eukaryota</taxon>
        <taxon>Viridiplantae</taxon>
        <taxon>Streptophyta</taxon>
        <taxon>Embryophyta</taxon>
        <taxon>Tracheophyta</taxon>
        <taxon>Spermatophyta</taxon>
        <taxon>Magnoliopsida</taxon>
        <taxon>eudicotyledons</taxon>
        <taxon>Gunneridae</taxon>
        <taxon>Pentapetalae</taxon>
        <taxon>asterids</taxon>
        <taxon>lamiids</taxon>
        <taxon>Lamiales</taxon>
        <taxon>Orobanchaceae</taxon>
        <taxon>Pedicularideae</taxon>
        <taxon>Castillejinae</taxon>
        <taxon>Castilleja</taxon>
    </lineage>
</organism>
<evidence type="ECO:0000256" key="3">
    <source>
        <dbReference type="ARBA" id="ARBA00023274"/>
    </source>
</evidence>
<dbReference type="PANTHER" id="PTHR20836">
    <property type="entry name" value="DIHYDRODIPICOLINATE REDUCTASE"/>
    <property type="match status" value="1"/>
</dbReference>
<keyword evidence="5" id="KW-1133">Transmembrane helix</keyword>
<name>A0ABD3BMJ4_9LAMI</name>
<dbReference type="SUPFAM" id="SSF54843">
    <property type="entry name" value="Ribosomal protein L22"/>
    <property type="match status" value="1"/>
</dbReference>
<evidence type="ECO:0000313" key="7">
    <source>
        <dbReference type="Proteomes" id="UP001632038"/>
    </source>
</evidence>
<evidence type="ECO:0000256" key="5">
    <source>
        <dbReference type="SAM" id="Phobius"/>
    </source>
</evidence>
<evidence type="ECO:0000256" key="4">
    <source>
        <dbReference type="RuleBase" id="RU004005"/>
    </source>
</evidence>
<keyword evidence="3 4" id="KW-0687">Ribonucleoprotein</keyword>
<keyword evidence="7" id="KW-1185">Reference proteome</keyword>
<dbReference type="Gene3D" id="3.40.50.720">
    <property type="entry name" value="NAD(P)-binding Rossmann-like Domain"/>
    <property type="match status" value="1"/>
</dbReference>
<comment type="caution">
    <text evidence="6">The sequence shown here is derived from an EMBL/GenBank/DDBJ whole genome shotgun (WGS) entry which is preliminary data.</text>
</comment>
<evidence type="ECO:0000256" key="1">
    <source>
        <dbReference type="ARBA" id="ARBA00009451"/>
    </source>
</evidence>
<dbReference type="GO" id="GO:0005840">
    <property type="term" value="C:ribosome"/>
    <property type="evidence" value="ECO:0007669"/>
    <property type="project" value="UniProtKB-KW"/>
</dbReference>
<dbReference type="GO" id="GO:1990904">
    <property type="term" value="C:ribonucleoprotein complex"/>
    <property type="evidence" value="ECO:0007669"/>
    <property type="project" value="UniProtKB-KW"/>
</dbReference>
<evidence type="ECO:0000256" key="2">
    <source>
        <dbReference type="ARBA" id="ARBA00022980"/>
    </source>
</evidence>
<keyword evidence="5" id="KW-0812">Transmembrane</keyword>
<accession>A0ABD3BMJ4</accession>
<evidence type="ECO:0000313" key="6">
    <source>
        <dbReference type="EMBL" id="KAL3618711.1"/>
    </source>
</evidence>
<keyword evidence="5" id="KW-0472">Membrane</keyword>
<protein>
    <submittedName>
        <fullName evidence="6">Uncharacterized protein</fullName>
    </submittedName>
</protein>
<dbReference type="PANTHER" id="PTHR20836:SF0">
    <property type="entry name" value="4-HYDROXY-TETRAHYDRODIPICOLINATE REDUCTASE 1, CHLOROPLASTIC-RELATED"/>
    <property type="match status" value="1"/>
</dbReference>